<protein>
    <submittedName>
        <fullName evidence="1">Steroid nuclear receptor ligand-binding</fullName>
    </submittedName>
</protein>
<dbReference type="EMBL" id="CM000782">
    <property type="protein sequence ID" value="AQK83897.1"/>
    <property type="molecule type" value="Genomic_DNA"/>
</dbReference>
<dbReference type="ExpressionAtlas" id="A0A1D6LXK0">
    <property type="expression patterns" value="baseline and differential"/>
</dbReference>
<accession>A0A1D6LXK0</accession>
<gene>
    <name evidence="1" type="ORF">ZEAMMB73_Zm00001d037404</name>
</gene>
<keyword evidence="1" id="KW-0675">Receptor</keyword>
<dbReference type="PANTHER" id="PTHR31133:SF2">
    <property type="entry name" value="EXPRESSED PROTEIN"/>
    <property type="match status" value="1"/>
</dbReference>
<dbReference type="PANTHER" id="PTHR31133">
    <property type="entry name" value="MEMBRANE PROTEIN"/>
    <property type="match status" value="1"/>
</dbReference>
<reference evidence="1" key="1">
    <citation type="submission" date="2015-12" db="EMBL/GenBank/DDBJ databases">
        <title>Update maize B73 reference genome by single molecule sequencing technologies.</title>
        <authorList>
            <consortium name="Maize Genome Sequencing Project"/>
            <person name="Ware D."/>
        </authorList>
    </citation>
    <scope>NUCLEOTIDE SEQUENCE</scope>
    <source>
        <tissue evidence="1">Seedling</tissue>
    </source>
</reference>
<dbReference type="InterPro" id="IPR040229">
    <property type="entry name" value="At3g27390-like"/>
</dbReference>
<evidence type="ECO:0000313" key="1">
    <source>
        <dbReference type="EMBL" id="AQK83897.1"/>
    </source>
</evidence>
<organism evidence="1">
    <name type="scientific">Zea mays</name>
    <name type="common">Maize</name>
    <dbReference type="NCBI Taxonomy" id="4577"/>
    <lineage>
        <taxon>Eukaryota</taxon>
        <taxon>Viridiplantae</taxon>
        <taxon>Streptophyta</taxon>
        <taxon>Embryophyta</taxon>
        <taxon>Tracheophyta</taxon>
        <taxon>Spermatophyta</taxon>
        <taxon>Magnoliopsida</taxon>
        <taxon>Liliopsida</taxon>
        <taxon>Poales</taxon>
        <taxon>Poaceae</taxon>
        <taxon>PACMAD clade</taxon>
        <taxon>Panicoideae</taxon>
        <taxon>Andropogonodae</taxon>
        <taxon>Andropogoneae</taxon>
        <taxon>Tripsacinae</taxon>
        <taxon>Zea</taxon>
    </lineage>
</organism>
<sequence>MQVPVGFLGKLWSFVSFVPFFVLLLLLGSIKAALVGPVTASIVFFGSSAVIIGLWPAHFIWTYYCVLKTERIGLQLKILTGLLLPLPLLLLPVLASIGSLLGGTGYGVCVPLMATFEAVGEGVTDKLTHCFTDGTVSAMAGACTVVRDVTDFCFHSYFSFMDDLIDKMGDNEEAPLDIKRKLCSYACTIMPCVQEASFQMGLAYMISAVAIFDEYTNDLLYLREGSCLPRPKYRRADIMRECETEPAERQQTGHHKHRRTLPRSKTFMQTVQRLRPIQIWDWFFRSCELNGRILLSEGLITAQDMEQYITNGKCKKLDTKLPCWCIFQCLLRSANSDSDGLVISDHVQVTTLNWPKDRVLDWLLGPLLLIKDQMKKLEVTEDEEMCLRKLIMTSKNEKPSDWDDSGFPSDDNIKRGQLQSIIRRLQGIVAYMSRVPSFRRRFINLVKAMYLEAIEAGAIDGSRKVKADVADRCAEDIAGSCSSTDTPANIHMV</sequence>
<dbReference type="AlphaFoldDB" id="A0A1D6LXK0"/>
<proteinExistence type="predicted"/>
<name>A0A1D6LXK0_MAIZE</name>